<sequence>MPSSASGSTSASSFIGKDGKVDPITRTALRYSISPREYELLHQYLITRAPKRVQKRAPEPEKFEEYVTLPRNAEGGSSEAEDYRVASLRLALRAFIGTYVGFKGWEFVLERLASRRQKRSVAAAAAKARHPNLRYALSLSSILLFHRLLHRFFRRLRASLLENSAKPFRNRNPTISRLLTSSTTPAVGAAISGVLLGLAPSDQLRVTIAIYALTRSLEFAYNAASTAGLIWPLGDDGKPQKPSWFGSWMIMPFTCGQLLHAFVFDRECFPEASGRFILARSPEYIQTRPLNYPESKQWPGVFDIVDSLAELSRLRWPVFTSPTLFPNMKNPLPSPAALRKTAPITAPAHPLIKNTSCATLHPRDPSCSRTYLRFFLKAFPSVTKFFALMYSAFALIAYKALLKDPAPFLNRLSSRILRMSLFVTGAIGTSWGSICLFSNILPRGTLPTQRWFLGGFIGGMWAYVARSRERGNFLYSARLSVDCLWKVGVKRGWWKGWKGGDVAVFMLGLALLGAVFEKDRKAIDSGVVRRGLEVLRGEGVLLKGVKKSQETKKEQSPKERLAVAMADEEDTESKRE</sequence>
<organism evidence="3 4">
    <name type="scientific">Polychaeton citri CBS 116435</name>
    <dbReference type="NCBI Taxonomy" id="1314669"/>
    <lineage>
        <taxon>Eukaryota</taxon>
        <taxon>Fungi</taxon>
        <taxon>Dikarya</taxon>
        <taxon>Ascomycota</taxon>
        <taxon>Pezizomycotina</taxon>
        <taxon>Dothideomycetes</taxon>
        <taxon>Dothideomycetidae</taxon>
        <taxon>Capnodiales</taxon>
        <taxon>Capnodiaceae</taxon>
        <taxon>Polychaeton</taxon>
    </lineage>
</organism>
<dbReference type="Proteomes" id="UP000799441">
    <property type="component" value="Unassembled WGS sequence"/>
</dbReference>
<feature type="region of interest" description="Disordered" evidence="1">
    <location>
        <begin position="546"/>
        <end position="576"/>
    </location>
</feature>
<name>A0A9P4QGJ4_9PEZI</name>
<keyword evidence="2" id="KW-0812">Transmembrane</keyword>
<dbReference type="PANTHER" id="PTHR12459:SF19">
    <property type="entry name" value="TRANSMEMBRANE PROTEIN 135 N-TERMINAL DOMAIN-CONTAINING PROTEIN"/>
    <property type="match status" value="1"/>
</dbReference>
<feature type="transmembrane region" description="Helical" evidence="2">
    <location>
        <begin position="419"/>
        <end position="442"/>
    </location>
</feature>
<dbReference type="EMBL" id="MU003771">
    <property type="protein sequence ID" value="KAF2724474.1"/>
    <property type="molecule type" value="Genomic_DNA"/>
</dbReference>
<dbReference type="OrthoDB" id="291792at2759"/>
<keyword evidence="4" id="KW-1185">Reference proteome</keyword>
<feature type="compositionally biased region" description="Low complexity" evidence="1">
    <location>
        <begin position="1"/>
        <end position="13"/>
    </location>
</feature>
<feature type="compositionally biased region" description="Acidic residues" evidence="1">
    <location>
        <begin position="566"/>
        <end position="576"/>
    </location>
</feature>
<dbReference type="AlphaFoldDB" id="A0A9P4QGJ4"/>
<gene>
    <name evidence="3" type="ORF">K431DRAFT_281905</name>
</gene>
<feature type="transmembrane region" description="Helical" evidence="2">
    <location>
        <begin position="448"/>
        <end position="465"/>
    </location>
</feature>
<protein>
    <recommendedName>
        <fullName evidence="5">Transmembrane protein 135 N-terminal domain-containing protein</fullName>
    </recommendedName>
</protein>
<dbReference type="PANTHER" id="PTHR12459">
    <property type="entry name" value="TRANSMEMBRANE PROTEIN 135-RELATED"/>
    <property type="match status" value="1"/>
</dbReference>
<keyword evidence="2" id="KW-1133">Transmembrane helix</keyword>
<evidence type="ECO:0000313" key="4">
    <source>
        <dbReference type="Proteomes" id="UP000799441"/>
    </source>
</evidence>
<proteinExistence type="predicted"/>
<dbReference type="InterPro" id="IPR026749">
    <property type="entry name" value="Tmem135"/>
</dbReference>
<feature type="transmembrane region" description="Helical" evidence="2">
    <location>
        <begin position="374"/>
        <end position="398"/>
    </location>
</feature>
<evidence type="ECO:0000256" key="1">
    <source>
        <dbReference type="SAM" id="MobiDB-lite"/>
    </source>
</evidence>
<keyword evidence="2" id="KW-0472">Membrane</keyword>
<comment type="caution">
    <text evidence="3">The sequence shown here is derived from an EMBL/GenBank/DDBJ whole genome shotgun (WGS) entry which is preliminary data.</text>
</comment>
<feature type="compositionally biased region" description="Basic and acidic residues" evidence="1">
    <location>
        <begin position="547"/>
        <end position="561"/>
    </location>
</feature>
<accession>A0A9P4QGJ4</accession>
<evidence type="ECO:0000256" key="2">
    <source>
        <dbReference type="SAM" id="Phobius"/>
    </source>
</evidence>
<reference evidence="3" key="1">
    <citation type="journal article" date="2020" name="Stud. Mycol.">
        <title>101 Dothideomycetes genomes: a test case for predicting lifestyles and emergence of pathogens.</title>
        <authorList>
            <person name="Haridas S."/>
            <person name="Albert R."/>
            <person name="Binder M."/>
            <person name="Bloem J."/>
            <person name="Labutti K."/>
            <person name="Salamov A."/>
            <person name="Andreopoulos B."/>
            <person name="Baker S."/>
            <person name="Barry K."/>
            <person name="Bills G."/>
            <person name="Bluhm B."/>
            <person name="Cannon C."/>
            <person name="Castanera R."/>
            <person name="Culley D."/>
            <person name="Daum C."/>
            <person name="Ezra D."/>
            <person name="Gonzalez J."/>
            <person name="Henrissat B."/>
            <person name="Kuo A."/>
            <person name="Liang C."/>
            <person name="Lipzen A."/>
            <person name="Lutzoni F."/>
            <person name="Magnuson J."/>
            <person name="Mondo S."/>
            <person name="Nolan M."/>
            <person name="Ohm R."/>
            <person name="Pangilinan J."/>
            <person name="Park H.-J."/>
            <person name="Ramirez L."/>
            <person name="Alfaro M."/>
            <person name="Sun H."/>
            <person name="Tritt A."/>
            <person name="Yoshinaga Y."/>
            <person name="Zwiers L.-H."/>
            <person name="Turgeon B."/>
            <person name="Goodwin S."/>
            <person name="Spatafora J."/>
            <person name="Crous P."/>
            <person name="Grigoriev I."/>
        </authorList>
    </citation>
    <scope>NUCLEOTIDE SEQUENCE</scope>
    <source>
        <strain evidence="3">CBS 116435</strain>
    </source>
</reference>
<feature type="region of interest" description="Disordered" evidence="1">
    <location>
        <begin position="1"/>
        <end position="20"/>
    </location>
</feature>
<evidence type="ECO:0008006" key="5">
    <source>
        <dbReference type="Google" id="ProtNLM"/>
    </source>
</evidence>
<evidence type="ECO:0000313" key="3">
    <source>
        <dbReference type="EMBL" id="KAF2724474.1"/>
    </source>
</evidence>